<comment type="caution">
    <text evidence="2">The sequence shown here is derived from an EMBL/GenBank/DDBJ whole genome shotgun (WGS) entry which is preliminary data.</text>
</comment>
<accession>X0VQ10</accession>
<organism evidence="2">
    <name type="scientific">marine sediment metagenome</name>
    <dbReference type="NCBI Taxonomy" id="412755"/>
    <lineage>
        <taxon>unclassified sequences</taxon>
        <taxon>metagenomes</taxon>
        <taxon>ecological metagenomes</taxon>
    </lineage>
</organism>
<reference evidence="2" key="1">
    <citation type="journal article" date="2014" name="Front. Microbiol.">
        <title>High frequency of phylogenetically diverse reductive dehalogenase-homologous genes in deep subseafloor sedimentary metagenomes.</title>
        <authorList>
            <person name="Kawai M."/>
            <person name="Futagami T."/>
            <person name="Toyoda A."/>
            <person name="Takaki Y."/>
            <person name="Nishi S."/>
            <person name="Hori S."/>
            <person name="Arai W."/>
            <person name="Tsubouchi T."/>
            <person name="Morono Y."/>
            <person name="Uchiyama I."/>
            <person name="Ito T."/>
            <person name="Fujiyama A."/>
            <person name="Inagaki F."/>
            <person name="Takami H."/>
        </authorList>
    </citation>
    <scope>NUCLEOTIDE SEQUENCE</scope>
    <source>
        <strain evidence="2">Expedition CK06-06</strain>
    </source>
</reference>
<name>X0VQ10_9ZZZZ</name>
<proteinExistence type="predicted"/>
<evidence type="ECO:0000313" key="2">
    <source>
        <dbReference type="EMBL" id="GAG14548.1"/>
    </source>
</evidence>
<sequence>MSPVVRRNPMWSRRALPSGKYKQTRKGAARRPVAPVPSKTSTAAREPTEAERLASGPRVSGGGMPPPTPAEGLDLSGVQGKLSNIKALVSAGQATAPLRDPGVIKGVAIGGGVLAGIGGVLAA</sequence>
<dbReference type="EMBL" id="BARS01037620">
    <property type="protein sequence ID" value="GAG14548.1"/>
    <property type="molecule type" value="Genomic_DNA"/>
</dbReference>
<dbReference type="AlphaFoldDB" id="X0VQ10"/>
<evidence type="ECO:0000256" key="1">
    <source>
        <dbReference type="SAM" id="MobiDB-lite"/>
    </source>
</evidence>
<feature type="region of interest" description="Disordered" evidence="1">
    <location>
        <begin position="1"/>
        <end position="76"/>
    </location>
</feature>
<protein>
    <submittedName>
        <fullName evidence="2">Uncharacterized protein</fullName>
    </submittedName>
</protein>
<feature type="non-terminal residue" evidence="2">
    <location>
        <position position="123"/>
    </location>
</feature>
<gene>
    <name evidence="2" type="ORF">S01H1_57669</name>
</gene>